<comment type="subunit">
    <text evidence="9">The complex comprises the extracytoplasmic solute receptor protein and the two transmembrane proteins.</text>
</comment>
<dbReference type="GO" id="GO:0022857">
    <property type="term" value="F:transmembrane transporter activity"/>
    <property type="evidence" value="ECO:0007669"/>
    <property type="project" value="UniProtKB-UniRule"/>
</dbReference>
<reference evidence="11 12" key="1">
    <citation type="submission" date="2016-10" db="EMBL/GenBank/DDBJ databases">
        <authorList>
            <person name="de Groot N.N."/>
        </authorList>
    </citation>
    <scope>NUCLEOTIDE SEQUENCE [LARGE SCALE GENOMIC DNA]</scope>
    <source>
        <strain evidence="11 12">CGMCC 1.6848</strain>
    </source>
</reference>
<dbReference type="InterPro" id="IPR007387">
    <property type="entry name" value="TRAP_DctQ"/>
</dbReference>
<organism evidence="11 12">
    <name type="scientific">Modicisalibacter xianhensis</name>
    <dbReference type="NCBI Taxonomy" id="442341"/>
    <lineage>
        <taxon>Bacteria</taxon>
        <taxon>Pseudomonadati</taxon>
        <taxon>Pseudomonadota</taxon>
        <taxon>Gammaproteobacteria</taxon>
        <taxon>Oceanospirillales</taxon>
        <taxon>Halomonadaceae</taxon>
        <taxon>Modicisalibacter</taxon>
    </lineage>
</organism>
<feature type="transmembrane region" description="Helical" evidence="9">
    <location>
        <begin position="111"/>
        <end position="134"/>
    </location>
</feature>
<keyword evidence="3" id="KW-1003">Cell membrane</keyword>
<evidence type="ECO:0000313" key="11">
    <source>
        <dbReference type="EMBL" id="SFH60444.1"/>
    </source>
</evidence>
<dbReference type="EMBL" id="FOPY01000006">
    <property type="protein sequence ID" value="SFH60444.1"/>
    <property type="molecule type" value="Genomic_DNA"/>
</dbReference>
<evidence type="ECO:0000256" key="4">
    <source>
        <dbReference type="ARBA" id="ARBA00022519"/>
    </source>
</evidence>
<evidence type="ECO:0000256" key="3">
    <source>
        <dbReference type="ARBA" id="ARBA00022475"/>
    </source>
</evidence>
<evidence type="ECO:0000256" key="7">
    <source>
        <dbReference type="ARBA" id="ARBA00023136"/>
    </source>
</evidence>
<evidence type="ECO:0000256" key="8">
    <source>
        <dbReference type="ARBA" id="ARBA00038436"/>
    </source>
</evidence>
<keyword evidence="5 9" id="KW-0812">Transmembrane</keyword>
<feature type="transmembrane region" description="Helical" evidence="9">
    <location>
        <begin position="39"/>
        <end position="57"/>
    </location>
</feature>
<comment type="similarity">
    <text evidence="8 9">Belongs to the TRAP transporter small permease family.</text>
</comment>
<protein>
    <recommendedName>
        <fullName evidence="9">TRAP transporter small permease protein</fullName>
    </recommendedName>
</protein>
<keyword evidence="4 9" id="KW-0997">Cell inner membrane</keyword>
<keyword evidence="2 9" id="KW-0813">Transport</keyword>
<feature type="domain" description="Tripartite ATP-independent periplasmic transporters DctQ component" evidence="10">
    <location>
        <begin position="48"/>
        <end position="178"/>
    </location>
</feature>
<keyword evidence="7 9" id="KW-0472">Membrane</keyword>
<dbReference type="GO" id="GO:0005886">
    <property type="term" value="C:plasma membrane"/>
    <property type="evidence" value="ECO:0007669"/>
    <property type="project" value="UniProtKB-SubCell"/>
</dbReference>
<sequence length="204" mass="22488">MATSKEEREQSLSHLPRGLLGLAHGLDKADSAMAVVERWLIAGCVIGMAVASFSNVIGRNLFNYSLPFTEEIMQILQIWLTFLGISYGARVGRHIRVTALLDMVGETFRKWLLVAGQIVTCALLAWLAWLAFKYVGSLTASGRVTPSLRWPLDVLYSIVPIGLGLGAIQFFMAIMRNLLSRGAWMSWKTPEIDAESGDLSETSL</sequence>
<evidence type="ECO:0000256" key="6">
    <source>
        <dbReference type="ARBA" id="ARBA00022989"/>
    </source>
</evidence>
<keyword evidence="12" id="KW-1185">Reference proteome</keyword>
<dbReference type="Pfam" id="PF04290">
    <property type="entry name" value="DctQ"/>
    <property type="match status" value="1"/>
</dbReference>
<proteinExistence type="inferred from homology"/>
<evidence type="ECO:0000256" key="1">
    <source>
        <dbReference type="ARBA" id="ARBA00004429"/>
    </source>
</evidence>
<evidence type="ECO:0000259" key="10">
    <source>
        <dbReference type="Pfam" id="PF04290"/>
    </source>
</evidence>
<dbReference type="Proteomes" id="UP000199040">
    <property type="component" value="Unassembled WGS sequence"/>
</dbReference>
<feature type="transmembrane region" description="Helical" evidence="9">
    <location>
        <begin position="72"/>
        <end position="90"/>
    </location>
</feature>
<dbReference type="STRING" id="442341.SAMN04487959_106169"/>
<dbReference type="PANTHER" id="PTHR35011">
    <property type="entry name" value="2,3-DIKETO-L-GULONATE TRAP TRANSPORTER SMALL PERMEASE PROTEIN YIAM"/>
    <property type="match status" value="1"/>
</dbReference>
<evidence type="ECO:0000256" key="5">
    <source>
        <dbReference type="ARBA" id="ARBA00022692"/>
    </source>
</evidence>
<feature type="transmembrane region" description="Helical" evidence="9">
    <location>
        <begin position="154"/>
        <end position="175"/>
    </location>
</feature>
<dbReference type="RefSeq" id="WP_177223370.1">
    <property type="nucleotide sequence ID" value="NZ_FOPY01000006.1"/>
</dbReference>
<evidence type="ECO:0000256" key="2">
    <source>
        <dbReference type="ARBA" id="ARBA00022448"/>
    </source>
</evidence>
<dbReference type="GO" id="GO:0015740">
    <property type="term" value="P:C4-dicarboxylate transport"/>
    <property type="evidence" value="ECO:0007669"/>
    <property type="project" value="TreeGrafter"/>
</dbReference>
<comment type="subcellular location">
    <subcellularLocation>
        <location evidence="1 9">Cell inner membrane</location>
        <topology evidence="1 9">Multi-pass membrane protein</topology>
    </subcellularLocation>
</comment>
<gene>
    <name evidence="11" type="ORF">SAMN04487959_106169</name>
</gene>
<dbReference type="InterPro" id="IPR055348">
    <property type="entry name" value="DctQ"/>
</dbReference>
<dbReference type="PANTHER" id="PTHR35011:SF2">
    <property type="entry name" value="2,3-DIKETO-L-GULONATE TRAP TRANSPORTER SMALL PERMEASE PROTEIN YIAM"/>
    <property type="match status" value="1"/>
</dbReference>
<evidence type="ECO:0000313" key="12">
    <source>
        <dbReference type="Proteomes" id="UP000199040"/>
    </source>
</evidence>
<comment type="function">
    <text evidence="9">Part of the tripartite ATP-independent periplasmic (TRAP) transport system.</text>
</comment>
<accession>A0A1I3BDR8</accession>
<keyword evidence="6 9" id="KW-1133">Transmembrane helix</keyword>
<evidence type="ECO:0000256" key="9">
    <source>
        <dbReference type="RuleBase" id="RU369079"/>
    </source>
</evidence>
<name>A0A1I3BDR8_9GAMM</name>
<dbReference type="AlphaFoldDB" id="A0A1I3BDR8"/>